<proteinExistence type="predicted"/>
<reference evidence="2 3" key="1">
    <citation type="submission" date="2023-07" db="EMBL/GenBank/DDBJ databases">
        <title>Genomic Encyclopedia of Type Strains, Phase IV (KMG-IV): sequencing the most valuable type-strain genomes for metagenomic binning, comparative biology and taxonomic classification.</title>
        <authorList>
            <person name="Goeker M."/>
        </authorList>
    </citation>
    <scope>NUCLEOTIDE SEQUENCE [LARGE SCALE GENOMIC DNA]</scope>
    <source>
        <strain evidence="2 3">DSM 1400</strain>
    </source>
</reference>
<organism evidence="2 3">
    <name type="scientific">Hathewaya limosa</name>
    <name type="common">Clostridium limosum</name>
    <dbReference type="NCBI Taxonomy" id="1536"/>
    <lineage>
        <taxon>Bacteria</taxon>
        <taxon>Bacillati</taxon>
        <taxon>Bacillota</taxon>
        <taxon>Clostridia</taxon>
        <taxon>Eubacteriales</taxon>
        <taxon>Clostridiaceae</taxon>
        <taxon>Hathewaya</taxon>
    </lineage>
</organism>
<evidence type="ECO:0000313" key="3">
    <source>
        <dbReference type="Proteomes" id="UP001224418"/>
    </source>
</evidence>
<keyword evidence="1" id="KW-0812">Transmembrane</keyword>
<accession>A0ABU0JX65</accession>
<dbReference type="EMBL" id="JAUSWN010000020">
    <property type="protein sequence ID" value="MDQ0480492.1"/>
    <property type="molecule type" value="Genomic_DNA"/>
</dbReference>
<keyword evidence="1" id="KW-0472">Membrane</keyword>
<comment type="caution">
    <text evidence="2">The sequence shown here is derived from an EMBL/GenBank/DDBJ whole genome shotgun (WGS) entry which is preliminary data.</text>
</comment>
<keyword evidence="1" id="KW-1133">Transmembrane helix</keyword>
<protein>
    <submittedName>
        <fullName evidence="2">Lipopolysaccharide export LptBFGC system permease protein LptF</fullName>
    </submittedName>
</protein>
<gene>
    <name evidence="2" type="ORF">QOZ93_002240</name>
</gene>
<keyword evidence="3" id="KW-1185">Reference proteome</keyword>
<dbReference type="Proteomes" id="UP001224418">
    <property type="component" value="Unassembled WGS sequence"/>
</dbReference>
<feature type="transmembrane region" description="Helical" evidence="1">
    <location>
        <begin position="150"/>
        <end position="168"/>
    </location>
</feature>
<evidence type="ECO:0000313" key="2">
    <source>
        <dbReference type="EMBL" id="MDQ0480492.1"/>
    </source>
</evidence>
<evidence type="ECO:0000256" key="1">
    <source>
        <dbReference type="SAM" id="Phobius"/>
    </source>
</evidence>
<sequence>MSKSLNEIISNVIISVFLSILIFNIPTVVVKVQAKDAKVINKEYASKDKFNNIFNISQCKSNISNFNKGIKNVNTNVFKNDNKKNNFKTHDEINIILDEIQNSIEIEKLEEDHILKKNNAKNQNGINKVKDNDYEKKQQLEKNKDNKFKVIFSILGAIIIGLTLVMIYEKRKEDKE</sequence>
<feature type="transmembrane region" description="Helical" evidence="1">
    <location>
        <begin position="12"/>
        <end position="32"/>
    </location>
</feature>
<dbReference type="RefSeq" id="WP_307356497.1">
    <property type="nucleotide sequence ID" value="NZ_BAAACJ010000035.1"/>
</dbReference>
<name>A0ABU0JX65_HATLI</name>